<protein>
    <submittedName>
        <fullName evidence="1">Uncharacterized protein</fullName>
    </submittedName>
</protein>
<gene>
    <name evidence="1" type="ORF">KIN20_013706</name>
</gene>
<organism evidence="1 2">
    <name type="scientific">Parelaphostrongylus tenuis</name>
    <name type="common">Meningeal worm</name>
    <dbReference type="NCBI Taxonomy" id="148309"/>
    <lineage>
        <taxon>Eukaryota</taxon>
        <taxon>Metazoa</taxon>
        <taxon>Ecdysozoa</taxon>
        <taxon>Nematoda</taxon>
        <taxon>Chromadorea</taxon>
        <taxon>Rhabditida</taxon>
        <taxon>Rhabditina</taxon>
        <taxon>Rhabditomorpha</taxon>
        <taxon>Strongyloidea</taxon>
        <taxon>Metastrongylidae</taxon>
        <taxon>Parelaphostrongylus</taxon>
    </lineage>
</organism>
<reference evidence="1" key="1">
    <citation type="submission" date="2021-06" db="EMBL/GenBank/DDBJ databases">
        <title>Parelaphostrongylus tenuis whole genome reference sequence.</title>
        <authorList>
            <person name="Garwood T.J."/>
            <person name="Larsen P.A."/>
            <person name="Fountain-Jones N.M."/>
            <person name="Garbe J.R."/>
            <person name="Macchietto M.G."/>
            <person name="Kania S.A."/>
            <person name="Gerhold R.W."/>
            <person name="Richards J.E."/>
            <person name="Wolf T.M."/>
        </authorList>
    </citation>
    <scope>NUCLEOTIDE SEQUENCE</scope>
    <source>
        <strain evidence="1">MNPRO001-30</strain>
        <tissue evidence="1">Meninges</tissue>
    </source>
</reference>
<dbReference type="AlphaFoldDB" id="A0AAD5MUW2"/>
<keyword evidence="2" id="KW-1185">Reference proteome</keyword>
<comment type="caution">
    <text evidence="1">The sequence shown here is derived from an EMBL/GenBank/DDBJ whole genome shotgun (WGS) entry which is preliminary data.</text>
</comment>
<sequence length="106" mass="12063">MSRFGWPSAVDESDSKAALNAELYRAIVMWLKSLNEVGTPGPYTGVYEVSASSVRHKKQICCFDAGDLDIEDKPRSLHPTTFELFDKAEEARQVFIELNSEEWYLE</sequence>
<accession>A0AAD5MUW2</accession>
<dbReference type="Proteomes" id="UP001196413">
    <property type="component" value="Unassembled WGS sequence"/>
</dbReference>
<dbReference type="EMBL" id="JAHQIW010002678">
    <property type="protein sequence ID" value="KAJ1356076.1"/>
    <property type="molecule type" value="Genomic_DNA"/>
</dbReference>
<name>A0AAD5MUW2_PARTN</name>
<proteinExistence type="predicted"/>
<evidence type="ECO:0000313" key="1">
    <source>
        <dbReference type="EMBL" id="KAJ1356076.1"/>
    </source>
</evidence>
<evidence type="ECO:0000313" key="2">
    <source>
        <dbReference type="Proteomes" id="UP001196413"/>
    </source>
</evidence>